<dbReference type="Gene3D" id="2.30.30.40">
    <property type="entry name" value="SH3 Domains"/>
    <property type="match status" value="2"/>
</dbReference>
<keyword evidence="4" id="KW-1185">Reference proteome</keyword>
<evidence type="ECO:0000313" key="4">
    <source>
        <dbReference type="Proteomes" id="UP000188613"/>
    </source>
</evidence>
<dbReference type="PANTHER" id="PTHR34408">
    <property type="entry name" value="FAMILY PROTEIN, PUTATIVE-RELATED"/>
    <property type="match status" value="1"/>
</dbReference>
<comment type="caution">
    <text evidence="3">The sequence shown here is derived from an EMBL/GenBank/DDBJ whole genome shotgun (WGS) entry which is preliminary data.</text>
</comment>
<evidence type="ECO:0000259" key="2">
    <source>
        <dbReference type="PROSITE" id="PS51781"/>
    </source>
</evidence>
<dbReference type="Proteomes" id="UP000188613">
    <property type="component" value="Unassembled WGS sequence"/>
</dbReference>
<dbReference type="EMBL" id="MSFI01000019">
    <property type="protein sequence ID" value="OMP66656.1"/>
    <property type="molecule type" value="Genomic_DNA"/>
</dbReference>
<feature type="signal peptide" evidence="1">
    <location>
        <begin position="1"/>
        <end position="22"/>
    </location>
</feature>
<dbReference type="Pfam" id="PF08239">
    <property type="entry name" value="SH3_3"/>
    <property type="match status" value="2"/>
</dbReference>
<dbReference type="SUPFAM" id="SSF50044">
    <property type="entry name" value="SH3-domain"/>
    <property type="match status" value="2"/>
</dbReference>
<dbReference type="SMART" id="SM00287">
    <property type="entry name" value="SH3b"/>
    <property type="match status" value="2"/>
</dbReference>
<sequence>MKNVLALIAGFLLFFSVMPALQAEASDTGQQVVSLKEKTSKLNVREKPSPRAKIVGSLKNGAVVYVYNTEPGGWSKIKYNNKAGYVASGYLVEKGAANITDGKKATVTASPSLNVRANPSPKAKIMGSLKKGTVIYVNGTRPGGWSEIRYKGKAAYVATSYLKFTDRLTIEEAEQLIIKDNGHPDTEVKFIYYESERDVYRAKVGYKNDEYGYWFVIVDPDSGNIKVD</sequence>
<dbReference type="OrthoDB" id="2455924at2"/>
<name>A0A1V2A6R0_9BACI</name>
<protein>
    <recommendedName>
        <fullName evidence="2">SH3b domain-containing protein</fullName>
    </recommendedName>
</protein>
<dbReference type="InterPro" id="IPR003646">
    <property type="entry name" value="SH3-like_bac-type"/>
</dbReference>
<dbReference type="AlphaFoldDB" id="A0A1V2A6R0"/>
<accession>A0A1V2A6R0</accession>
<gene>
    <name evidence="3" type="ORF">BTO28_11475</name>
</gene>
<organism evidence="3 4">
    <name type="scientific">Domibacillus epiphyticus</name>
    <dbReference type="NCBI Taxonomy" id="1714355"/>
    <lineage>
        <taxon>Bacteria</taxon>
        <taxon>Bacillati</taxon>
        <taxon>Bacillota</taxon>
        <taxon>Bacilli</taxon>
        <taxon>Bacillales</taxon>
        <taxon>Bacillaceae</taxon>
        <taxon>Domibacillus</taxon>
    </lineage>
</organism>
<dbReference type="PANTHER" id="PTHR34408:SF1">
    <property type="entry name" value="GLYCOSYL HYDROLASE FAMILY 19 DOMAIN-CONTAINING PROTEIN HI_1415"/>
    <property type="match status" value="1"/>
</dbReference>
<proteinExistence type="predicted"/>
<keyword evidence="1" id="KW-0732">Signal</keyword>
<evidence type="ECO:0000256" key="1">
    <source>
        <dbReference type="SAM" id="SignalP"/>
    </source>
</evidence>
<dbReference type="InterPro" id="IPR052354">
    <property type="entry name" value="Cell_Wall_Dynamics_Protein"/>
</dbReference>
<feature type="domain" description="SH3b" evidence="2">
    <location>
        <begin position="102"/>
        <end position="166"/>
    </location>
</feature>
<dbReference type="InterPro" id="IPR036028">
    <property type="entry name" value="SH3-like_dom_sf"/>
</dbReference>
<feature type="domain" description="SH3b" evidence="2">
    <location>
        <begin position="28"/>
        <end position="95"/>
    </location>
</feature>
<dbReference type="STRING" id="1714355.BTO28_11475"/>
<reference evidence="3 4" key="1">
    <citation type="submission" date="2016-12" db="EMBL/GenBank/DDBJ databases">
        <title>Domibacillus sp. SAB 38T whole genome sequencing.</title>
        <authorList>
            <person name="Verma A."/>
            <person name="Ojha A.K."/>
            <person name="Krishnamurthi S."/>
        </authorList>
    </citation>
    <scope>NUCLEOTIDE SEQUENCE [LARGE SCALE GENOMIC DNA]</scope>
    <source>
        <strain evidence="3 4">SAB 38</strain>
    </source>
</reference>
<dbReference type="PROSITE" id="PS51781">
    <property type="entry name" value="SH3B"/>
    <property type="match status" value="2"/>
</dbReference>
<dbReference type="RefSeq" id="WP_076766367.1">
    <property type="nucleotide sequence ID" value="NZ_MSFI01000019.1"/>
</dbReference>
<feature type="chain" id="PRO_5039298751" description="SH3b domain-containing protein" evidence="1">
    <location>
        <begin position="23"/>
        <end position="228"/>
    </location>
</feature>
<evidence type="ECO:0000313" key="3">
    <source>
        <dbReference type="EMBL" id="OMP66656.1"/>
    </source>
</evidence>